<evidence type="ECO:0000313" key="11">
    <source>
        <dbReference type="Proteomes" id="UP000537779"/>
    </source>
</evidence>
<dbReference type="CDD" id="cd17387">
    <property type="entry name" value="MFS_MFSD14"/>
    <property type="match status" value="1"/>
</dbReference>
<feature type="transmembrane region" description="Helical" evidence="8">
    <location>
        <begin position="99"/>
        <end position="123"/>
    </location>
</feature>
<organism evidence="10 11">
    <name type="scientific">Tyrannus savana</name>
    <name type="common">Fork-tailed flycatcher</name>
    <name type="synonym">Muscivora tyrannus</name>
    <dbReference type="NCBI Taxonomy" id="137541"/>
    <lineage>
        <taxon>Eukaryota</taxon>
        <taxon>Metazoa</taxon>
        <taxon>Chordata</taxon>
        <taxon>Craniata</taxon>
        <taxon>Vertebrata</taxon>
        <taxon>Euteleostomi</taxon>
        <taxon>Archelosauria</taxon>
        <taxon>Archosauria</taxon>
        <taxon>Dinosauria</taxon>
        <taxon>Saurischia</taxon>
        <taxon>Theropoda</taxon>
        <taxon>Coelurosauria</taxon>
        <taxon>Aves</taxon>
        <taxon>Neognathae</taxon>
        <taxon>Neoaves</taxon>
        <taxon>Telluraves</taxon>
        <taxon>Australaves</taxon>
        <taxon>Passeriformes</taxon>
        <taxon>Tyrannidae</taxon>
        <taxon>Tyrannus</taxon>
    </lineage>
</organism>
<comment type="caution">
    <text evidence="10">The sequence shown here is derived from an EMBL/GenBank/DDBJ whole genome shotgun (WGS) entry which is preliminary data.</text>
</comment>
<keyword evidence="6 8" id="KW-0472">Membrane</keyword>
<reference evidence="10 11" key="1">
    <citation type="submission" date="2019-09" db="EMBL/GenBank/DDBJ databases">
        <title>Bird 10,000 Genomes (B10K) Project - Family phase.</title>
        <authorList>
            <person name="Zhang G."/>
        </authorList>
    </citation>
    <scope>NUCLEOTIDE SEQUENCE [LARGE SCALE GENOMIC DNA]</scope>
    <source>
        <strain evidence="10">B10K-DU-001-37</strain>
        <tissue evidence="10">Muscle</tissue>
    </source>
</reference>
<dbReference type="Pfam" id="PF07690">
    <property type="entry name" value="MFS_1"/>
    <property type="match status" value="1"/>
</dbReference>
<gene>
    <name evidence="10" type="primary">Mfsd14b</name>
    <name evidence="10" type="ORF">TYRSAV_R05607</name>
</gene>
<protein>
    <submittedName>
        <fullName evidence="10">MF14B protein</fullName>
    </submittedName>
</protein>
<dbReference type="PANTHER" id="PTHR23504:SF32">
    <property type="entry name" value="HIPPOCAMPUS ABUNDANT TRANSCRIPT-LIKE PROTEIN 1"/>
    <property type="match status" value="1"/>
</dbReference>
<feature type="transmembrane region" description="Helical" evidence="8">
    <location>
        <begin position="43"/>
        <end position="59"/>
    </location>
</feature>
<feature type="transmembrane region" description="Helical" evidence="8">
    <location>
        <begin position="16"/>
        <end position="36"/>
    </location>
</feature>
<feature type="transmembrane region" description="Helical" evidence="8">
    <location>
        <begin position="129"/>
        <end position="149"/>
    </location>
</feature>
<feature type="non-terminal residue" evidence="10">
    <location>
        <position position="1"/>
    </location>
</feature>
<feature type="transmembrane region" description="Helical" evidence="8">
    <location>
        <begin position="185"/>
        <end position="202"/>
    </location>
</feature>
<evidence type="ECO:0000256" key="2">
    <source>
        <dbReference type="ARBA" id="ARBA00008335"/>
    </source>
</evidence>
<dbReference type="GO" id="GO:0022857">
    <property type="term" value="F:transmembrane transporter activity"/>
    <property type="evidence" value="ECO:0007669"/>
    <property type="project" value="InterPro"/>
</dbReference>
<dbReference type="PANTHER" id="PTHR23504">
    <property type="entry name" value="MAJOR FACILITATOR SUPERFAMILY DOMAIN-CONTAINING PROTEIN 10"/>
    <property type="match status" value="1"/>
</dbReference>
<dbReference type="EMBL" id="VXAW01001539">
    <property type="protein sequence ID" value="NXL98002.1"/>
    <property type="molecule type" value="Genomic_DNA"/>
</dbReference>
<feature type="transmembrane region" description="Helical" evidence="8">
    <location>
        <begin position="253"/>
        <end position="270"/>
    </location>
</feature>
<dbReference type="GO" id="GO:0016020">
    <property type="term" value="C:membrane"/>
    <property type="evidence" value="ECO:0007669"/>
    <property type="project" value="UniProtKB-SubCell"/>
</dbReference>
<feature type="transmembrane region" description="Helical" evidence="8">
    <location>
        <begin position="365"/>
        <end position="383"/>
    </location>
</feature>
<keyword evidence="3" id="KW-0813">Transport</keyword>
<comment type="subcellular location">
    <subcellularLocation>
        <location evidence="1">Membrane</location>
        <topology evidence="1">Multi-pass membrane protein</topology>
    </subcellularLocation>
</comment>
<dbReference type="Gene3D" id="1.20.1250.20">
    <property type="entry name" value="MFS general substrate transporter like domains"/>
    <property type="match status" value="1"/>
</dbReference>
<dbReference type="PROSITE" id="PS00216">
    <property type="entry name" value="SUGAR_TRANSPORT_1"/>
    <property type="match status" value="1"/>
</dbReference>
<evidence type="ECO:0000259" key="9">
    <source>
        <dbReference type="PROSITE" id="PS50850"/>
    </source>
</evidence>
<dbReference type="InterPro" id="IPR011701">
    <property type="entry name" value="MFS"/>
</dbReference>
<accession>A0A7L0X6Y1</accession>
<dbReference type="PRINTS" id="PR01035">
    <property type="entry name" value="TCRTETA"/>
</dbReference>
<name>A0A7L0X6Y1_TYRSA</name>
<feature type="region of interest" description="Disordered" evidence="7">
    <location>
        <begin position="389"/>
        <end position="423"/>
    </location>
</feature>
<proteinExistence type="inferred from homology"/>
<dbReference type="AlphaFoldDB" id="A0A7L0X6Y1"/>
<dbReference type="SUPFAM" id="SSF103473">
    <property type="entry name" value="MFS general substrate transporter"/>
    <property type="match status" value="1"/>
</dbReference>
<feature type="transmembrane region" description="Helical" evidence="8">
    <location>
        <begin position="276"/>
        <end position="298"/>
    </location>
</feature>
<dbReference type="InterPro" id="IPR001958">
    <property type="entry name" value="Tet-R_TetA/multi-R_MdtG-like"/>
</dbReference>
<feature type="domain" description="Major facilitator superfamily (MFS) profile" evidence="9">
    <location>
        <begin position="1"/>
        <end position="387"/>
    </location>
</feature>
<evidence type="ECO:0000256" key="8">
    <source>
        <dbReference type="SAM" id="Phobius"/>
    </source>
</evidence>
<dbReference type="InterPro" id="IPR005829">
    <property type="entry name" value="Sugar_transporter_CS"/>
</dbReference>
<evidence type="ECO:0000256" key="5">
    <source>
        <dbReference type="ARBA" id="ARBA00022989"/>
    </source>
</evidence>
<dbReference type="Proteomes" id="UP000537779">
    <property type="component" value="Unassembled WGS sequence"/>
</dbReference>
<comment type="similarity">
    <text evidence="2">Belongs to the major facilitator superfamily.</text>
</comment>
<feature type="transmembrane region" description="Helical" evidence="8">
    <location>
        <begin position="214"/>
        <end position="241"/>
    </location>
</feature>
<feature type="non-terminal residue" evidence="10">
    <location>
        <position position="423"/>
    </location>
</feature>
<sequence>VLHETFPHHTFLMNGLIQGVKGFLSFLSAPLIGALSDAWGRKSFLLLTVFFTCVPIPLMRISPWWYFAMISVSGIFSVTFSVIFAYVADVTQEHERTTAYGLVSATFAASLVTSPAIGAYLSASYGDSLVVLMATLVAVVDICFILLAVPESLPEKMRPASWGSSISWEQADPFASLKKVRKDSAVLPICITVFLSYLPEAGQYSSFFLYLRQIIGFGSGSIAAFIAVVGILSIIAQTVFLSILMRSIGNKNTVLLGLGFQILQLAWYGFGSQPWMMWAAGAIAAMSSITFPAISALVSQNAEADQQGVVQGIITGIRGLCNGLGPALYGFIFFLFHVELNELLPDQTSGKKAVQAPTIVPGPPFLVGACVVLLSLLVALFIPENSKASSTKKHSSSFGSSLSSTLDQSNGEDFEPLLQDSSV</sequence>
<keyword evidence="5 8" id="KW-1133">Transmembrane helix</keyword>
<evidence type="ECO:0000256" key="7">
    <source>
        <dbReference type="SAM" id="MobiDB-lite"/>
    </source>
</evidence>
<dbReference type="InterPro" id="IPR036259">
    <property type="entry name" value="MFS_trans_sf"/>
</dbReference>
<keyword evidence="4 8" id="KW-0812">Transmembrane</keyword>
<dbReference type="InterPro" id="IPR020846">
    <property type="entry name" value="MFS_dom"/>
</dbReference>
<dbReference type="PROSITE" id="PS50850">
    <property type="entry name" value="MFS"/>
    <property type="match status" value="1"/>
</dbReference>
<feature type="transmembrane region" description="Helical" evidence="8">
    <location>
        <begin position="319"/>
        <end position="338"/>
    </location>
</feature>
<evidence type="ECO:0000256" key="4">
    <source>
        <dbReference type="ARBA" id="ARBA00022692"/>
    </source>
</evidence>
<feature type="transmembrane region" description="Helical" evidence="8">
    <location>
        <begin position="65"/>
        <end position="87"/>
    </location>
</feature>
<evidence type="ECO:0000256" key="6">
    <source>
        <dbReference type="ARBA" id="ARBA00023136"/>
    </source>
</evidence>
<keyword evidence="11" id="KW-1185">Reference proteome</keyword>
<evidence type="ECO:0000256" key="3">
    <source>
        <dbReference type="ARBA" id="ARBA00022448"/>
    </source>
</evidence>
<evidence type="ECO:0000313" key="10">
    <source>
        <dbReference type="EMBL" id="NXL98002.1"/>
    </source>
</evidence>
<evidence type="ECO:0000256" key="1">
    <source>
        <dbReference type="ARBA" id="ARBA00004141"/>
    </source>
</evidence>